<accession>A0AAN9BUV6</accession>
<sequence>MYTFLLLNTLLVACACNGQLSSQTLDAQKSSYNAKLEKGLFLNEEARHKRSDNIPALQVVVQGLGQQLSEVKAQLTSLETKCSGIESSSQQQYAQLKAKLETTETTVAFHAHHSTDPFSVASHGTIVYDAVTSNIGGAYDPKTGYFTAPVSGTYMLFTNCMAVSSTSEEPSILVEEKVVAACHSNMIGGSTSELGATLSVVHMNSGEQARVRMLENAENVRGYYWNTFAGFLVRADVAH</sequence>
<dbReference type="InterPro" id="IPR008983">
    <property type="entry name" value="Tumour_necrosis_fac-like_dom"/>
</dbReference>
<dbReference type="Pfam" id="PF00386">
    <property type="entry name" value="C1q"/>
    <property type="match status" value="1"/>
</dbReference>
<dbReference type="Proteomes" id="UP001374579">
    <property type="component" value="Unassembled WGS sequence"/>
</dbReference>
<protein>
    <recommendedName>
        <fullName evidence="5">C1q domain-containing protein</fullName>
    </recommendedName>
</protein>
<evidence type="ECO:0000259" key="5">
    <source>
        <dbReference type="PROSITE" id="PS50871"/>
    </source>
</evidence>
<evidence type="ECO:0000313" key="6">
    <source>
        <dbReference type="EMBL" id="KAK7112282.1"/>
    </source>
</evidence>
<dbReference type="Gene3D" id="2.60.120.40">
    <property type="match status" value="1"/>
</dbReference>
<dbReference type="PANTHER" id="PTHR22923:SF102">
    <property type="entry name" value="CEREBELLIN 13-RELATED"/>
    <property type="match status" value="1"/>
</dbReference>
<dbReference type="InterPro" id="IPR050822">
    <property type="entry name" value="Cerebellin_Synaptic_Org"/>
</dbReference>
<dbReference type="AlphaFoldDB" id="A0AAN9BUV6"/>
<name>A0AAN9BUV6_9CAEN</name>
<feature type="chain" id="PRO_5043033103" description="C1q domain-containing protein" evidence="4">
    <location>
        <begin position="19"/>
        <end position="239"/>
    </location>
</feature>
<dbReference type="SMART" id="SM00110">
    <property type="entry name" value="C1Q"/>
    <property type="match status" value="1"/>
</dbReference>
<feature type="signal peptide" evidence="4">
    <location>
        <begin position="1"/>
        <end position="18"/>
    </location>
</feature>
<keyword evidence="2" id="KW-0964">Secreted</keyword>
<proteinExistence type="predicted"/>
<keyword evidence="7" id="KW-1185">Reference proteome</keyword>
<comment type="caution">
    <text evidence="6">The sequence shown here is derived from an EMBL/GenBank/DDBJ whole genome shotgun (WGS) entry which is preliminary data.</text>
</comment>
<evidence type="ECO:0000256" key="2">
    <source>
        <dbReference type="ARBA" id="ARBA00022525"/>
    </source>
</evidence>
<comment type="subcellular location">
    <subcellularLocation>
        <location evidence="1">Secreted</location>
    </subcellularLocation>
</comment>
<dbReference type="GO" id="GO:0005576">
    <property type="term" value="C:extracellular region"/>
    <property type="evidence" value="ECO:0007669"/>
    <property type="project" value="UniProtKB-SubCell"/>
</dbReference>
<evidence type="ECO:0000313" key="7">
    <source>
        <dbReference type="Proteomes" id="UP001374579"/>
    </source>
</evidence>
<evidence type="ECO:0000256" key="3">
    <source>
        <dbReference type="ARBA" id="ARBA00022729"/>
    </source>
</evidence>
<dbReference type="EMBL" id="JBAMIC010000002">
    <property type="protein sequence ID" value="KAK7112282.1"/>
    <property type="molecule type" value="Genomic_DNA"/>
</dbReference>
<dbReference type="PANTHER" id="PTHR22923">
    <property type="entry name" value="CEREBELLIN-RELATED"/>
    <property type="match status" value="1"/>
</dbReference>
<gene>
    <name evidence="6" type="ORF">V1264_011756</name>
</gene>
<organism evidence="6 7">
    <name type="scientific">Littorina saxatilis</name>
    <dbReference type="NCBI Taxonomy" id="31220"/>
    <lineage>
        <taxon>Eukaryota</taxon>
        <taxon>Metazoa</taxon>
        <taxon>Spiralia</taxon>
        <taxon>Lophotrochozoa</taxon>
        <taxon>Mollusca</taxon>
        <taxon>Gastropoda</taxon>
        <taxon>Caenogastropoda</taxon>
        <taxon>Littorinimorpha</taxon>
        <taxon>Littorinoidea</taxon>
        <taxon>Littorinidae</taxon>
        <taxon>Littorina</taxon>
    </lineage>
</organism>
<keyword evidence="3 4" id="KW-0732">Signal</keyword>
<feature type="domain" description="C1q" evidence="5">
    <location>
        <begin position="102"/>
        <end position="239"/>
    </location>
</feature>
<evidence type="ECO:0000256" key="1">
    <source>
        <dbReference type="ARBA" id="ARBA00004613"/>
    </source>
</evidence>
<evidence type="ECO:0000256" key="4">
    <source>
        <dbReference type="SAM" id="SignalP"/>
    </source>
</evidence>
<dbReference type="PROSITE" id="PS50871">
    <property type="entry name" value="C1Q"/>
    <property type="match status" value="1"/>
</dbReference>
<reference evidence="6 7" key="1">
    <citation type="submission" date="2024-02" db="EMBL/GenBank/DDBJ databases">
        <title>Chromosome-scale genome assembly of the rough periwinkle Littorina saxatilis.</title>
        <authorList>
            <person name="De Jode A."/>
            <person name="Faria R."/>
            <person name="Formenti G."/>
            <person name="Sims Y."/>
            <person name="Smith T.P."/>
            <person name="Tracey A."/>
            <person name="Wood J.M.D."/>
            <person name="Zagrodzka Z.B."/>
            <person name="Johannesson K."/>
            <person name="Butlin R.K."/>
            <person name="Leder E.H."/>
        </authorList>
    </citation>
    <scope>NUCLEOTIDE SEQUENCE [LARGE SCALE GENOMIC DNA]</scope>
    <source>
        <strain evidence="6">Snail1</strain>
        <tissue evidence="6">Muscle</tissue>
    </source>
</reference>
<dbReference type="SUPFAM" id="SSF49842">
    <property type="entry name" value="TNF-like"/>
    <property type="match status" value="1"/>
</dbReference>
<dbReference type="InterPro" id="IPR001073">
    <property type="entry name" value="C1q_dom"/>
</dbReference>